<dbReference type="RefSeq" id="WP_120262288.1">
    <property type="nucleotide sequence ID" value="NZ_RAPY01000011.1"/>
</dbReference>
<dbReference type="InterPro" id="IPR041527">
    <property type="entry name" value="YhcG_N"/>
</dbReference>
<dbReference type="AlphaFoldDB" id="A0A420ABD4"/>
<keyword evidence="4" id="KW-1185">Reference proteome</keyword>
<feature type="domain" description="YhcG PDDEXK nuclease" evidence="1">
    <location>
        <begin position="197"/>
        <end position="347"/>
    </location>
</feature>
<dbReference type="InterPro" id="IPR009362">
    <property type="entry name" value="YhcG_C"/>
</dbReference>
<reference evidence="3 4" key="1">
    <citation type="submission" date="2018-09" db="EMBL/GenBank/DDBJ databases">
        <title>Genomic Encyclopedia of Type Strains, Phase III (KMG-III): the genomes of soil and plant-associated and newly described type strains.</title>
        <authorList>
            <person name="Whitman W."/>
        </authorList>
    </citation>
    <scope>NUCLEOTIDE SEQUENCE [LARGE SCALE GENOMIC DNA]</scope>
    <source>
        <strain evidence="3 4">CECT 7938</strain>
    </source>
</reference>
<accession>A0A420ABD4</accession>
<dbReference type="PANTHER" id="PTHR30547:SF5">
    <property type="entry name" value="NUCLEASE YHCG-RELATED"/>
    <property type="match status" value="1"/>
</dbReference>
<keyword evidence="3" id="KW-0540">Nuclease</keyword>
<dbReference type="Gene3D" id="3.40.1350.10">
    <property type="match status" value="1"/>
</dbReference>
<evidence type="ECO:0000313" key="3">
    <source>
        <dbReference type="EMBL" id="RKE41766.1"/>
    </source>
</evidence>
<sequence length="359" mass="42277">MDKRFTDIIQLIQQSRNNAIKAVNVELINLYWNIGAYVKQKLSVAEWGDKTVNELADFIRKNNPELKGFSRAGLYRMVQFYETYAQTKFVASSVRQMQVSENKLDEIVAPAVRQFRPQDIKNTLLAELSWTHHLTIFSRCKTEEEREFYLRMVIKEKYTKRELSRQISASLFERVMIGNTKLSTLRRELNTDIVNPFKDSYVFEFLNLSEPHSESDLQKGLIKQMKNFILELGRDFIFIDEEYKVQVGNRDFYIDLLFYHRDLQCLIAFELKTDEFQPDHLGQINFYLEALDRDVRKPHENPSIGILLCKGKDSEVVEYALNRSLSPTMVSEYQTQLPDKKLLQQKLHEIFENSNAEDI</sequence>
<evidence type="ECO:0000259" key="2">
    <source>
        <dbReference type="Pfam" id="PF17761"/>
    </source>
</evidence>
<dbReference type="InterPro" id="IPR053148">
    <property type="entry name" value="PD-DEXK-like_domain"/>
</dbReference>
<keyword evidence="3" id="KW-0255">Endonuclease</keyword>
<feature type="domain" description="YhcG N-terminal" evidence="2">
    <location>
        <begin position="113"/>
        <end position="174"/>
    </location>
</feature>
<dbReference type="InterPro" id="IPR011856">
    <property type="entry name" value="tRNA_endonuc-like_dom_sf"/>
</dbReference>
<evidence type="ECO:0000313" key="4">
    <source>
        <dbReference type="Proteomes" id="UP000286246"/>
    </source>
</evidence>
<dbReference type="GO" id="GO:0003676">
    <property type="term" value="F:nucleic acid binding"/>
    <property type="evidence" value="ECO:0007669"/>
    <property type="project" value="InterPro"/>
</dbReference>
<keyword evidence="3" id="KW-0378">Hydrolase</keyword>
<protein>
    <submittedName>
        <fullName evidence="3">Putative nuclease of restriction endonuclease-like (RecB) superfamily</fullName>
    </submittedName>
</protein>
<proteinExistence type="predicted"/>
<evidence type="ECO:0000259" key="1">
    <source>
        <dbReference type="Pfam" id="PF06250"/>
    </source>
</evidence>
<gene>
    <name evidence="3" type="ORF">DFQ12_5750</name>
</gene>
<feature type="domain" description="YhcG N-terminal" evidence="2">
    <location>
        <begin position="7"/>
        <end position="100"/>
    </location>
</feature>
<name>A0A420ABD4_SPHD1</name>
<dbReference type="EMBL" id="RAPY01000011">
    <property type="protein sequence ID" value="RKE41766.1"/>
    <property type="molecule type" value="Genomic_DNA"/>
</dbReference>
<dbReference type="Pfam" id="PF06250">
    <property type="entry name" value="YhcG_C"/>
    <property type="match status" value="1"/>
</dbReference>
<dbReference type="OrthoDB" id="9801263at2"/>
<dbReference type="Proteomes" id="UP000286246">
    <property type="component" value="Unassembled WGS sequence"/>
</dbReference>
<organism evidence="3 4">
    <name type="scientific">Sphingobacterium detergens</name>
    <dbReference type="NCBI Taxonomy" id="1145106"/>
    <lineage>
        <taxon>Bacteria</taxon>
        <taxon>Pseudomonadati</taxon>
        <taxon>Bacteroidota</taxon>
        <taxon>Sphingobacteriia</taxon>
        <taxon>Sphingobacteriales</taxon>
        <taxon>Sphingobacteriaceae</taxon>
        <taxon>Sphingobacterium</taxon>
    </lineage>
</organism>
<dbReference type="Pfam" id="PF17761">
    <property type="entry name" value="DUF1016_N"/>
    <property type="match status" value="2"/>
</dbReference>
<comment type="caution">
    <text evidence="3">The sequence shown here is derived from an EMBL/GenBank/DDBJ whole genome shotgun (WGS) entry which is preliminary data.</text>
</comment>
<dbReference type="PANTHER" id="PTHR30547">
    <property type="entry name" value="UNCHARACTERIZED PROTEIN YHCG-RELATED"/>
    <property type="match status" value="1"/>
</dbReference>
<dbReference type="GO" id="GO:0004519">
    <property type="term" value="F:endonuclease activity"/>
    <property type="evidence" value="ECO:0007669"/>
    <property type="project" value="UniProtKB-KW"/>
</dbReference>